<keyword evidence="3" id="KW-0808">Transferase</keyword>
<comment type="pathway">
    <text evidence="4">Phospholipid metabolism.</text>
</comment>
<accession>X1BJB5</accession>
<keyword evidence="2" id="KW-0489">Methyltransferase</keyword>
<dbReference type="PANTHER" id="PTHR44307:SF2">
    <property type="entry name" value="PHOSPHOETHANOLAMINE METHYLTRANSFERASE ISOFORM X1"/>
    <property type="match status" value="1"/>
</dbReference>
<dbReference type="InterPro" id="IPR029063">
    <property type="entry name" value="SAM-dependent_MTases_sf"/>
</dbReference>
<feature type="domain" description="Methyltransferase" evidence="6">
    <location>
        <begin position="45"/>
        <end position="136"/>
    </location>
</feature>
<dbReference type="PANTHER" id="PTHR44307">
    <property type="entry name" value="PHOSPHOETHANOLAMINE METHYLTRANSFERASE"/>
    <property type="match status" value="1"/>
</dbReference>
<sequence length="201" mass="22880">MTEKEELVRKGYDLIAGKYHANRDIFDNKKELEAFVGLLPRSADVLDLGCGAGIPVTKFLIDYGFNVIGIDFSENMLNLAIKNVPEARFIKKNMTDVDFNDNSFDGLTACYSIIHVPREKHVSLFQMFHRILRPNGVLLISMGSNGWEGTEDFHGTEMFWSHYSPEITLQIVTDAGFEILFDKIVVDSGEKHYWILAKNKK</sequence>
<proteinExistence type="predicted"/>
<reference evidence="7" key="1">
    <citation type="journal article" date="2014" name="Front. Microbiol.">
        <title>High frequency of phylogenetically diverse reductive dehalogenase-homologous genes in deep subseafloor sedimentary metagenomes.</title>
        <authorList>
            <person name="Kawai M."/>
            <person name="Futagami T."/>
            <person name="Toyoda A."/>
            <person name="Takaki Y."/>
            <person name="Nishi S."/>
            <person name="Hori S."/>
            <person name="Arai W."/>
            <person name="Tsubouchi T."/>
            <person name="Morono Y."/>
            <person name="Uchiyama I."/>
            <person name="Ito T."/>
            <person name="Fujiyama A."/>
            <person name="Inagaki F."/>
            <person name="Takami H."/>
        </authorList>
    </citation>
    <scope>NUCLEOTIDE SEQUENCE</scope>
    <source>
        <strain evidence="7">Expedition CK06-06</strain>
    </source>
</reference>
<comment type="catalytic activity">
    <reaction evidence="5">
        <text>phosphoethanolamine + S-adenosyl-L-methionine = N-methylethanolamine phosphate + S-adenosyl-L-homocysteine + H(+)</text>
        <dbReference type="Rhea" id="RHEA:20365"/>
        <dbReference type="ChEBI" id="CHEBI:15378"/>
        <dbReference type="ChEBI" id="CHEBI:57781"/>
        <dbReference type="ChEBI" id="CHEBI:57856"/>
        <dbReference type="ChEBI" id="CHEBI:58190"/>
        <dbReference type="ChEBI" id="CHEBI:59789"/>
        <dbReference type="EC" id="2.1.1.103"/>
    </reaction>
    <physiologicalReaction direction="left-to-right" evidence="5">
        <dbReference type="Rhea" id="RHEA:20366"/>
    </physiologicalReaction>
</comment>
<dbReference type="Gene3D" id="3.40.50.150">
    <property type="entry name" value="Vaccinia Virus protein VP39"/>
    <property type="match status" value="1"/>
</dbReference>
<comment type="pathway">
    <text evidence="1">Lipid metabolism.</text>
</comment>
<evidence type="ECO:0000313" key="7">
    <source>
        <dbReference type="EMBL" id="GAG72161.1"/>
    </source>
</evidence>
<evidence type="ECO:0000256" key="5">
    <source>
        <dbReference type="ARBA" id="ARBA00047622"/>
    </source>
</evidence>
<organism evidence="7">
    <name type="scientific">marine sediment metagenome</name>
    <dbReference type="NCBI Taxonomy" id="412755"/>
    <lineage>
        <taxon>unclassified sequences</taxon>
        <taxon>metagenomes</taxon>
        <taxon>ecological metagenomes</taxon>
    </lineage>
</organism>
<gene>
    <name evidence="7" type="ORF">S01H4_15925</name>
</gene>
<name>X1BJB5_9ZZZZ</name>
<evidence type="ECO:0000259" key="6">
    <source>
        <dbReference type="Pfam" id="PF13649"/>
    </source>
</evidence>
<dbReference type="EMBL" id="BART01006976">
    <property type="protein sequence ID" value="GAG72161.1"/>
    <property type="molecule type" value="Genomic_DNA"/>
</dbReference>
<dbReference type="CDD" id="cd02440">
    <property type="entry name" value="AdoMet_MTases"/>
    <property type="match status" value="1"/>
</dbReference>
<dbReference type="InterPro" id="IPR041698">
    <property type="entry name" value="Methyltransf_25"/>
</dbReference>
<evidence type="ECO:0000256" key="1">
    <source>
        <dbReference type="ARBA" id="ARBA00005189"/>
    </source>
</evidence>
<dbReference type="AlphaFoldDB" id="X1BJB5"/>
<dbReference type="Pfam" id="PF13649">
    <property type="entry name" value="Methyltransf_25"/>
    <property type="match status" value="1"/>
</dbReference>
<dbReference type="GO" id="GO:0000234">
    <property type="term" value="F:phosphoethanolamine N-methyltransferase activity"/>
    <property type="evidence" value="ECO:0007669"/>
    <property type="project" value="UniProtKB-EC"/>
</dbReference>
<comment type="caution">
    <text evidence="7">The sequence shown here is derived from an EMBL/GenBank/DDBJ whole genome shotgun (WGS) entry which is preliminary data.</text>
</comment>
<protein>
    <recommendedName>
        <fullName evidence="6">Methyltransferase domain-containing protein</fullName>
    </recommendedName>
</protein>
<evidence type="ECO:0000256" key="2">
    <source>
        <dbReference type="ARBA" id="ARBA00022603"/>
    </source>
</evidence>
<dbReference type="SUPFAM" id="SSF53335">
    <property type="entry name" value="S-adenosyl-L-methionine-dependent methyltransferases"/>
    <property type="match status" value="1"/>
</dbReference>
<evidence type="ECO:0000256" key="4">
    <source>
        <dbReference type="ARBA" id="ARBA00025707"/>
    </source>
</evidence>
<evidence type="ECO:0000256" key="3">
    <source>
        <dbReference type="ARBA" id="ARBA00022679"/>
    </source>
</evidence>
<dbReference type="GO" id="GO:0032259">
    <property type="term" value="P:methylation"/>
    <property type="evidence" value="ECO:0007669"/>
    <property type="project" value="UniProtKB-KW"/>
</dbReference>